<feature type="binding site" evidence="18">
    <location>
        <position position="56"/>
    </location>
    <ligand>
        <name>1D-myo-inositol 1,3,4-trisphosphate</name>
        <dbReference type="ChEBI" id="CHEBI:58414"/>
    </ligand>
</feature>
<feature type="binding site" evidence="18">
    <location>
        <position position="195"/>
    </location>
    <ligand>
        <name>1D-myo-inositol 1,3,4-trisphosphate</name>
        <dbReference type="ChEBI" id="CHEBI:58414"/>
    </ligand>
</feature>
<feature type="binding site" evidence="18">
    <location>
        <position position="210"/>
    </location>
    <ligand>
        <name>ATP</name>
        <dbReference type="ChEBI" id="CHEBI:30616"/>
    </ligand>
</feature>
<evidence type="ECO:0000256" key="10">
    <source>
        <dbReference type="ARBA" id="ARBA00023235"/>
    </source>
</evidence>
<evidence type="ECO:0000256" key="11">
    <source>
        <dbReference type="ARBA" id="ARBA00033609"/>
    </source>
</evidence>
<sequence>MLPENRIACWMSDKKLCKFKWNEFKQYFEQYGYNVFLLDLNSNIESQGPFSVFLHKMTDFIALEKQGDFKSAAIMHTIENYLSNHPEIVIIDPFSSIRQLLSRYTAYSIINNSSLHKYGIFTPNFCEITSDDRDKMKQELEMAGVTFPFICKPMLGHGSKEAHRMAIIFNKNNIKDCKPPCVAQSFVNHNAVLYKIFIVGEKHHFVQRPSLKNFYADENQQTIFFESSDVSKAGAQSSLCILDSEEKMICPVLLDPSVLHKIACTLRKAFKMELLGADVVIDNNSGKYGIIDVNAFPGYDGFPHFIESLFECVHNKLKAKITHNGHISLDLKNNEHSM</sequence>
<feature type="binding site" evidence="18">
    <location>
        <position position="298"/>
    </location>
    <ligand>
        <name>1D-myo-inositol 1,3,4-trisphosphate</name>
        <dbReference type="ChEBI" id="CHEBI:58414"/>
    </ligand>
</feature>
<comment type="similarity">
    <text evidence="1 17">Belongs to the ITPK1 family.</text>
</comment>
<keyword evidence="21" id="KW-1185">Reference proteome</keyword>
<dbReference type="STRING" id="224129.A0A1W4W6D3"/>
<evidence type="ECO:0000259" key="20">
    <source>
        <dbReference type="PROSITE" id="PS50975"/>
    </source>
</evidence>
<keyword evidence="8 17" id="KW-0067">ATP-binding</keyword>
<feature type="binding site" evidence="18">
    <location>
        <position position="15"/>
    </location>
    <ligand>
        <name>1D-myo-inositol 1,3,4-trisphosphate</name>
        <dbReference type="ChEBI" id="CHEBI:58414"/>
    </ligand>
</feature>
<dbReference type="InParanoid" id="A0A1W4W6D3"/>
<dbReference type="GO" id="GO:0052726">
    <property type="term" value="F:inositol-1,3,4-trisphosphate 5-kinase activity"/>
    <property type="evidence" value="ECO:0007669"/>
    <property type="project" value="InterPro"/>
</dbReference>
<dbReference type="Gene3D" id="3.30.1490.220">
    <property type="match status" value="1"/>
</dbReference>
<comment type="catalytic activity">
    <reaction evidence="11">
        <text>1D-myo-inositol 1,3,4-trisphosphate + ATP = 1D-myo-inositol 1,3,4,5-tetrakisphosphate + ADP + H(+)</text>
        <dbReference type="Rhea" id="RHEA:13253"/>
        <dbReference type="ChEBI" id="CHEBI:15378"/>
        <dbReference type="ChEBI" id="CHEBI:30616"/>
        <dbReference type="ChEBI" id="CHEBI:57895"/>
        <dbReference type="ChEBI" id="CHEBI:58414"/>
        <dbReference type="ChEBI" id="CHEBI:456216"/>
        <dbReference type="EC" id="2.7.1.159"/>
    </reaction>
    <physiologicalReaction direction="left-to-right" evidence="11">
        <dbReference type="Rhea" id="RHEA:13254"/>
    </physiologicalReaction>
    <physiologicalReaction direction="right-to-left" evidence="11">
        <dbReference type="Rhea" id="RHEA:13255"/>
    </physiologicalReaction>
</comment>
<comment type="catalytic activity">
    <reaction evidence="12">
        <text>1D-myo-inositol 3,4,6-trisphosphate + ATP = 1D-myo-inositol 1,3,4,6-tetrakisphosphate + ADP + H(+)</text>
        <dbReference type="Rhea" id="RHEA:70287"/>
        <dbReference type="ChEBI" id="CHEBI:15378"/>
        <dbReference type="ChEBI" id="CHEBI:30616"/>
        <dbReference type="ChEBI" id="CHEBI:57660"/>
        <dbReference type="ChEBI" id="CHEBI:189099"/>
        <dbReference type="ChEBI" id="CHEBI:456216"/>
    </reaction>
    <physiologicalReaction direction="left-to-right" evidence="12">
        <dbReference type="Rhea" id="RHEA:70288"/>
    </physiologicalReaction>
    <physiologicalReaction direction="right-to-left" evidence="12">
        <dbReference type="Rhea" id="RHEA:70289"/>
    </physiologicalReaction>
</comment>
<dbReference type="GO" id="GO:0005737">
    <property type="term" value="C:cytoplasm"/>
    <property type="evidence" value="ECO:0007669"/>
    <property type="project" value="TreeGrafter"/>
</dbReference>
<dbReference type="GO" id="GO:0005524">
    <property type="term" value="F:ATP binding"/>
    <property type="evidence" value="ECO:0007669"/>
    <property type="project" value="UniProtKB-UniRule"/>
</dbReference>
<evidence type="ECO:0000256" key="15">
    <source>
        <dbReference type="ARBA" id="ARBA00047728"/>
    </source>
</evidence>
<comment type="cofactor">
    <cofactor evidence="17 19">
        <name>Mg(2+)</name>
        <dbReference type="ChEBI" id="CHEBI:18420"/>
    </cofactor>
    <text evidence="17 19">Binds 2 magnesium ions per subunit.</text>
</comment>
<feature type="binding site" evidence="19">
    <location>
        <position position="292"/>
    </location>
    <ligand>
        <name>Mg(2+)</name>
        <dbReference type="ChEBI" id="CHEBI:18420"/>
        <label>1</label>
    </ligand>
</feature>
<gene>
    <name evidence="22" type="primary">LOC108733110</name>
</gene>
<dbReference type="RefSeq" id="XP_018319664.1">
    <property type="nucleotide sequence ID" value="XM_018464162.2"/>
</dbReference>
<evidence type="ECO:0000313" key="21">
    <source>
        <dbReference type="Proteomes" id="UP000192223"/>
    </source>
</evidence>
<dbReference type="InterPro" id="IPR008656">
    <property type="entry name" value="Inositol_tetrakis-P_1-kinase"/>
</dbReference>
<dbReference type="PANTHER" id="PTHR14217:SF1">
    <property type="entry name" value="INOSITOL-TETRAKISPHOSPHATE 1-KINASE"/>
    <property type="match status" value="1"/>
</dbReference>
<feature type="binding site" evidence="19">
    <location>
        <position position="294"/>
    </location>
    <ligand>
        <name>Mg(2+)</name>
        <dbReference type="ChEBI" id="CHEBI:18420"/>
        <label>2</label>
    </ligand>
</feature>
<name>A0A1W4W6D3_AGRPL</name>
<evidence type="ECO:0000256" key="9">
    <source>
        <dbReference type="ARBA" id="ARBA00022842"/>
    </source>
</evidence>
<evidence type="ECO:0000256" key="7">
    <source>
        <dbReference type="ARBA" id="ARBA00022777"/>
    </source>
</evidence>
<dbReference type="GeneID" id="108733110"/>
<dbReference type="Gene3D" id="3.30.470.20">
    <property type="entry name" value="ATP-grasp fold, B domain"/>
    <property type="match status" value="1"/>
</dbReference>
<feature type="domain" description="ATP-grasp" evidence="20">
    <location>
        <begin position="112"/>
        <end position="323"/>
    </location>
</feature>
<evidence type="ECO:0000256" key="18">
    <source>
        <dbReference type="PIRSR" id="PIRSR038186-1"/>
    </source>
</evidence>
<dbReference type="Pfam" id="PF05770">
    <property type="entry name" value="Ins134_P3_kin"/>
    <property type="match status" value="1"/>
</dbReference>
<reference evidence="22" key="1">
    <citation type="submission" date="2025-08" db="UniProtKB">
        <authorList>
            <consortium name="RefSeq"/>
        </authorList>
    </citation>
    <scope>IDENTIFICATION</scope>
    <source>
        <tissue evidence="22">Entire body</tissue>
    </source>
</reference>
<evidence type="ECO:0000256" key="8">
    <source>
        <dbReference type="ARBA" id="ARBA00022840"/>
    </source>
</evidence>
<evidence type="ECO:0000256" key="16">
    <source>
        <dbReference type="ARBA" id="ARBA00049058"/>
    </source>
</evidence>
<evidence type="ECO:0000256" key="2">
    <source>
        <dbReference type="ARBA" id="ARBA00011245"/>
    </source>
</evidence>
<keyword evidence="4 17" id="KW-0808">Transferase</keyword>
<dbReference type="PANTHER" id="PTHR14217">
    <property type="entry name" value="INOSITOL-TETRAKISPHOSPHATE 1-KINASE"/>
    <property type="match status" value="1"/>
</dbReference>
<accession>A0A1W4W6D3</accession>
<protein>
    <recommendedName>
        <fullName evidence="3 17">Inositol-tetrakisphosphate 1-kinase</fullName>
        <ecNumber evidence="17">2.7.1.134</ecNumber>
    </recommendedName>
</protein>
<dbReference type="FunFam" id="3.30.470.20:FF:000047">
    <property type="entry name" value="Inositol-tetrakisphosphate 1-kinase 4"/>
    <property type="match status" value="1"/>
</dbReference>
<dbReference type="InterPro" id="IPR011761">
    <property type="entry name" value="ATP-grasp"/>
</dbReference>
<dbReference type="GO" id="GO:0016853">
    <property type="term" value="F:isomerase activity"/>
    <property type="evidence" value="ECO:0007669"/>
    <property type="project" value="UniProtKB-KW"/>
</dbReference>
<comment type="function">
    <text evidence="17">Kinase that can phosphorylate various inositol polyphosphate such as Ins(3,4,5,6)P4 or Ins(1,3,4)P3.</text>
</comment>
<evidence type="ECO:0000313" key="22">
    <source>
        <dbReference type="RefSeq" id="XP_018319664.1"/>
    </source>
</evidence>
<dbReference type="InterPro" id="IPR040464">
    <property type="entry name" value="InsP(3)kin_ATP-grasp"/>
</dbReference>
<feature type="binding site" evidence="19">
    <location>
        <position position="292"/>
    </location>
    <ligand>
        <name>Mg(2+)</name>
        <dbReference type="ChEBI" id="CHEBI:18420"/>
        <label>2</label>
    </ligand>
</feature>
<dbReference type="GO" id="GO:0052725">
    <property type="term" value="F:inositol-1,3,4-trisphosphate 6-kinase activity"/>
    <property type="evidence" value="ECO:0007669"/>
    <property type="project" value="InterPro"/>
</dbReference>
<dbReference type="Gene3D" id="3.40.50.11370">
    <property type="match status" value="1"/>
</dbReference>
<evidence type="ECO:0000256" key="3">
    <source>
        <dbReference type="ARBA" id="ARBA00014968"/>
    </source>
</evidence>
<dbReference type="EC" id="2.7.1.134" evidence="17"/>
<comment type="catalytic activity">
    <reaction evidence="13">
        <text>1D-myo-inositol 3,4,5,6-tetrakisphosphate + ATP = 1D-myo-inositol 1,3,4,5,6-pentakisphosphate + ADP + H(+)</text>
        <dbReference type="Rhea" id="RHEA:12452"/>
        <dbReference type="ChEBI" id="CHEBI:15378"/>
        <dbReference type="ChEBI" id="CHEBI:30616"/>
        <dbReference type="ChEBI" id="CHEBI:57539"/>
        <dbReference type="ChEBI" id="CHEBI:57733"/>
        <dbReference type="ChEBI" id="CHEBI:456216"/>
        <dbReference type="EC" id="2.7.1.134"/>
    </reaction>
    <physiologicalReaction direction="left-to-right" evidence="13">
        <dbReference type="Rhea" id="RHEA:12453"/>
    </physiologicalReaction>
    <physiologicalReaction direction="right-to-left" evidence="13">
        <dbReference type="Rhea" id="RHEA:12454"/>
    </physiologicalReaction>
</comment>
<dbReference type="Proteomes" id="UP000192223">
    <property type="component" value="Unplaced"/>
</dbReference>
<dbReference type="GO" id="GO:0000287">
    <property type="term" value="F:magnesium ion binding"/>
    <property type="evidence" value="ECO:0007669"/>
    <property type="project" value="InterPro"/>
</dbReference>
<feature type="binding site" evidence="18">
    <location>
        <position position="152"/>
    </location>
    <ligand>
        <name>ATP</name>
        <dbReference type="ChEBI" id="CHEBI:30616"/>
    </ligand>
</feature>
<dbReference type="GO" id="GO:0032957">
    <property type="term" value="P:inositol trisphosphate metabolic process"/>
    <property type="evidence" value="ECO:0007669"/>
    <property type="project" value="InterPro"/>
</dbReference>
<dbReference type="GO" id="GO:0052835">
    <property type="term" value="F:inositol-3,4,6-trisphosphate 1-kinase activity"/>
    <property type="evidence" value="ECO:0007669"/>
    <property type="project" value="RHEA"/>
</dbReference>
<organism evidence="21 22">
    <name type="scientific">Agrilus planipennis</name>
    <name type="common">Emerald ash borer</name>
    <name type="synonym">Agrilus marcopoli</name>
    <dbReference type="NCBI Taxonomy" id="224129"/>
    <lineage>
        <taxon>Eukaryota</taxon>
        <taxon>Metazoa</taxon>
        <taxon>Ecdysozoa</taxon>
        <taxon>Arthropoda</taxon>
        <taxon>Hexapoda</taxon>
        <taxon>Insecta</taxon>
        <taxon>Pterygota</taxon>
        <taxon>Neoptera</taxon>
        <taxon>Endopterygota</taxon>
        <taxon>Coleoptera</taxon>
        <taxon>Polyphaga</taxon>
        <taxon>Elateriformia</taxon>
        <taxon>Buprestoidea</taxon>
        <taxon>Buprestidae</taxon>
        <taxon>Agrilinae</taxon>
        <taxon>Agrilus</taxon>
    </lineage>
</organism>
<dbReference type="GO" id="GO:0047325">
    <property type="term" value="F:inositol-3,4,5,6-tetrakisphosphate 1-kinase activity"/>
    <property type="evidence" value="ECO:0007669"/>
    <property type="project" value="UniProtKB-EC"/>
</dbReference>
<evidence type="ECO:0000256" key="4">
    <source>
        <dbReference type="ARBA" id="ARBA00022679"/>
    </source>
</evidence>
<dbReference type="FunFam" id="3.30.1490.220:FF:000002">
    <property type="entry name" value="Inositol-tetrakisphosphate 1-kinase"/>
    <property type="match status" value="1"/>
</dbReference>
<dbReference type="PROSITE" id="PS50975">
    <property type="entry name" value="ATP_GRASP"/>
    <property type="match status" value="1"/>
</dbReference>
<evidence type="ECO:0000256" key="14">
    <source>
        <dbReference type="ARBA" id="ARBA00033674"/>
    </source>
</evidence>
<keyword evidence="7 17" id="KW-0418">Kinase</keyword>
<keyword evidence="6 17" id="KW-0547">Nucleotide-binding</keyword>
<evidence type="ECO:0000256" key="1">
    <source>
        <dbReference type="ARBA" id="ARBA00009601"/>
    </source>
</evidence>
<dbReference type="AlphaFoldDB" id="A0A1W4W6D3"/>
<dbReference type="Pfam" id="PF17927">
    <property type="entry name" value="Ins134_P3_kin_N"/>
    <property type="match status" value="1"/>
</dbReference>
<feature type="binding site" evidence="18">
    <location>
        <position position="294"/>
    </location>
    <ligand>
        <name>1D-myo-inositol 1,3,4-trisphosphate</name>
        <dbReference type="ChEBI" id="CHEBI:58414"/>
    </ligand>
</feature>
<dbReference type="OrthoDB" id="25308at2759"/>
<dbReference type="InterPro" id="IPR041429">
    <property type="entry name" value="ITPK1_N"/>
</dbReference>
<proteinExistence type="inferred from homology"/>
<comment type="catalytic activity">
    <reaction evidence="14">
        <text>1D-myo-inositol 1,3,4-trisphosphate + ATP = 1D-myo-inositol 1,3,4,6-tetrakisphosphate + ADP + H(+)</text>
        <dbReference type="Rhea" id="RHEA:20940"/>
        <dbReference type="ChEBI" id="CHEBI:15378"/>
        <dbReference type="ChEBI" id="CHEBI:30616"/>
        <dbReference type="ChEBI" id="CHEBI:57660"/>
        <dbReference type="ChEBI" id="CHEBI:58414"/>
        <dbReference type="ChEBI" id="CHEBI:456216"/>
        <dbReference type="EC" id="2.7.1.159"/>
    </reaction>
    <physiologicalReaction direction="left-to-right" evidence="14">
        <dbReference type="Rhea" id="RHEA:20941"/>
    </physiologicalReaction>
    <physiologicalReaction direction="right-to-left" evidence="14">
        <dbReference type="Rhea" id="RHEA:20942"/>
    </physiologicalReaction>
</comment>
<feature type="binding site" evidence="18">
    <location>
        <begin position="184"/>
        <end position="195"/>
    </location>
    <ligand>
        <name>ATP</name>
        <dbReference type="ChEBI" id="CHEBI:30616"/>
    </ligand>
</feature>
<keyword evidence="9 17" id="KW-0460">Magnesium</keyword>
<evidence type="ECO:0000256" key="19">
    <source>
        <dbReference type="PIRSR" id="PIRSR038186-2"/>
    </source>
</evidence>
<evidence type="ECO:0000256" key="5">
    <source>
        <dbReference type="ARBA" id="ARBA00022723"/>
    </source>
</evidence>
<dbReference type="KEGG" id="apln:108733110"/>
<keyword evidence="10" id="KW-0413">Isomerase</keyword>
<feature type="binding site" evidence="18">
    <location>
        <position position="103"/>
    </location>
    <ligand>
        <name>ATP</name>
        <dbReference type="ChEBI" id="CHEBI:30616"/>
    </ligand>
</feature>
<comment type="catalytic activity">
    <reaction evidence="15">
        <text>1D-myo-inositol 1,3,4-trisphosphate + 1D-myo-inositol 1,3,4,5,6-pentakisphosphate = 1D-myo-inositol 3,4,5,6-tetrakisphosphate + 1D-myo-inositol 1,3,4,5-tetrakisphosphate</text>
        <dbReference type="Rhea" id="RHEA:70271"/>
        <dbReference type="ChEBI" id="CHEBI:57539"/>
        <dbReference type="ChEBI" id="CHEBI:57733"/>
        <dbReference type="ChEBI" id="CHEBI:57895"/>
        <dbReference type="ChEBI" id="CHEBI:58414"/>
    </reaction>
    <physiologicalReaction direction="left-to-right" evidence="15">
        <dbReference type="Rhea" id="RHEA:70272"/>
    </physiologicalReaction>
    <physiologicalReaction direction="right-to-left" evidence="15">
        <dbReference type="Rhea" id="RHEA:70273"/>
    </physiologicalReaction>
</comment>
<feature type="binding site" evidence="18">
    <location>
        <position position="163"/>
    </location>
    <ligand>
        <name>1D-myo-inositol 1,3,4-trisphosphate</name>
        <dbReference type="ChEBI" id="CHEBI:58414"/>
    </ligand>
</feature>
<dbReference type="SUPFAM" id="SSF56059">
    <property type="entry name" value="Glutathione synthetase ATP-binding domain-like"/>
    <property type="match status" value="1"/>
</dbReference>
<evidence type="ECO:0000256" key="6">
    <source>
        <dbReference type="ARBA" id="ARBA00022741"/>
    </source>
</evidence>
<evidence type="ECO:0000256" key="17">
    <source>
        <dbReference type="PIRNR" id="PIRNR038186"/>
    </source>
</evidence>
<evidence type="ECO:0000256" key="13">
    <source>
        <dbReference type="ARBA" id="ARBA00033645"/>
    </source>
</evidence>
<feature type="binding site" evidence="19">
    <location>
        <position position="278"/>
    </location>
    <ligand>
        <name>Mg(2+)</name>
        <dbReference type="ChEBI" id="CHEBI:18420"/>
        <label>1</label>
    </ligand>
</feature>
<comment type="subunit">
    <text evidence="2 17">Monomer.</text>
</comment>
<dbReference type="PIRSF" id="PIRSF038186">
    <property type="entry name" value="ITPK"/>
    <property type="match status" value="1"/>
</dbReference>
<evidence type="ECO:0000256" key="12">
    <source>
        <dbReference type="ARBA" id="ARBA00033624"/>
    </source>
</evidence>
<comment type="catalytic activity">
    <reaction evidence="16">
        <text>1D-myo-inositol 1,3,4-trisphosphate + 1D-myo-inositol 1,3,4,5,6-pentakisphosphate = 1D-myo-inositol 3,4,5,6-tetrakisphosphate + 1D-myo-inositol 1,3,4,6-tetrakisphosphate</text>
        <dbReference type="Rhea" id="RHEA:70263"/>
        <dbReference type="ChEBI" id="CHEBI:57539"/>
        <dbReference type="ChEBI" id="CHEBI:57660"/>
        <dbReference type="ChEBI" id="CHEBI:57733"/>
        <dbReference type="ChEBI" id="CHEBI:58414"/>
    </reaction>
    <physiologicalReaction direction="left-to-right" evidence="16">
        <dbReference type="Rhea" id="RHEA:70264"/>
    </physiologicalReaction>
    <physiologicalReaction direction="right-to-left" evidence="16">
        <dbReference type="Rhea" id="RHEA:70265"/>
    </physiologicalReaction>
</comment>
<keyword evidence="5 17" id="KW-0479">Metal-binding</keyword>